<proteinExistence type="predicted"/>
<dbReference type="GO" id="GO:0003677">
    <property type="term" value="F:DNA binding"/>
    <property type="evidence" value="ECO:0007669"/>
    <property type="project" value="InterPro"/>
</dbReference>
<dbReference type="CDD" id="cd00093">
    <property type="entry name" value="HTH_XRE"/>
    <property type="match status" value="1"/>
</dbReference>
<protein>
    <submittedName>
        <fullName evidence="2">Transcriptional regulator with XRE-family HTH domain</fullName>
    </submittedName>
</protein>
<dbReference type="Pfam" id="PF17765">
    <property type="entry name" value="MLTR_LBD"/>
    <property type="match status" value="1"/>
</dbReference>
<evidence type="ECO:0000259" key="1">
    <source>
        <dbReference type="SMART" id="SM00530"/>
    </source>
</evidence>
<dbReference type="InterPro" id="IPR010982">
    <property type="entry name" value="Lambda_DNA-bd_dom_sf"/>
</dbReference>
<dbReference type="SMART" id="SM00530">
    <property type="entry name" value="HTH_XRE"/>
    <property type="match status" value="1"/>
</dbReference>
<dbReference type="RefSeq" id="WP_179388633.1">
    <property type="nucleotide sequence ID" value="NZ_JACBYQ010000001.1"/>
</dbReference>
<dbReference type="InterPro" id="IPR041413">
    <property type="entry name" value="MLTR_LBD"/>
</dbReference>
<gene>
    <name evidence="2" type="ORF">FHU41_001144</name>
</gene>
<accession>A0A7Y9S5H5</accession>
<evidence type="ECO:0000313" key="3">
    <source>
        <dbReference type="Proteomes" id="UP000521748"/>
    </source>
</evidence>
<sequence>MSSNSRLELGQFLRDRRNRLRPFDVGLPSFGRRRTPGLRREEVAQLAGVGVTWYTWLEQGRDINASAQVLNAVATALHLDSSEHRHLLTLAGVDARVVVPECEDVNEYHLTVMQKMLPYPCAIQNGRYDLLAWNRVYRFLIGDVEEHADGQPHNCLSMIFNDPAWKTAYGERYQEVCHSMVARFRANMASHLDEADWIDLVNQLKADSAYFTEVWEAQQVQRSTSYAKIFNSPRVGALRLQFTTLWLDQQRDTRLMTVTPLDELSANRLAKLDAMVDSEPAVSRRNVSPAA</sequence>
<name>A0A7Y9S5H5_9MICC</name>
<dbReference type="PANTHER" id="PTHR35010">
    <property type="entry name" value="BLL4672 PROTEIN-RELATED"/>
    <property type="match status" value="1"/>
</dbReference>
<dbReference type="Gene3D" id="1.10.260.40">
    <property type="entry name" value="lambda repressor-like DNA-binding domains"/>
    <property type="match status" value="1"/>
</dbReference>
<dbReference type="Proteomes" id="UP000521748">
    <property type="component" value="Unassembled WGS sequence"/>
</dbReference>
<dbReference type="InterPro" id="IPR001387">
    <property type="entry name" value="Cro/C1-type_HTH"/>
</dbReference>
<dbReference type="EMBL" id="JACBYQ010000001">
    <property type="protein sequence ID" value="NYE94923.1"/>
    <property type="molecule type" value="Genomic_DNA"/>
</dbReference>
<feature type="domain" description="HTH cro/C1-type" evidence="1">
    <location>
        <begin position="12"/>
        <end position="84"/>
    </location>
</feature>
<dbReference type="Gene3D" id="3.30.450.180">
    <property type="match status" value="1"/>
</dbReference>
<comment type="caution">
    <text evidence="2">The sequence shown here is derived from an EMBL/GenBank/DDBJ whole genome shotgun (WGS) entry which is preliminary data.</text>
</comment>
<dbReference type="AlphaFoldDB" id="A0A7Y9S5H5"/>
<dbReference type="PANTHER" id="PTHR35010:SF2">
    <property type="entry name" value="BLL4672 PROTEIN"/>
    <property type="match status" value="1"/>
</dbReference>
<organism evidence="2 3">
    <name type="scientific">Psychromicrobium silvestre</name>
    <dbReference type="NCBI Taxonomy" id="1645614"/>
    <lineage>
        <taxon>Bacteria</taxon>
        <taxon>Bacillati</taxon>
        <taxon>Actinomycetota</taxon>
        <taxon>Actinomycetes</taxon>
        <taxon>Micrococcales</taxon>
        <taxon>Micrococcaceae</taxon>
        <taxon>Psychromicrobium</taxon>
    </lineage>
</organism>
<evidence type="ECO:0000313" key="2">
    <source>
        <dbReference type="EMBL" id="NYE94923.1"/>
    </source>
</evidence>
<dbReference type="SUPFAM" id="SSF47413">
    <property type="entry name" value="lambda repressor-like DNA-binding domains"/>
    <property type="match status" value="1"/>
</dbReference>
<reference evidence="2 3" key="1">
    <citation type="submission" date="2020-07" db="EMBL/GenBank/DDBJ databases">
        <title>Sequencing the genomes of 1000 actinobacteria strains.</title>
        <authorList>
            <person name="Klenk H.-P."/>
        </authorList>
    </citation>
    <scope>NUCLEOTIDE SEQUENCE [LARGE SCALE GENOMIC DNA]</scope>
    <source>
        <strain evidence="2 3">DSM 102047</strain>
    </source>
</reference>
<keyword evidence="3" id="KW-1185">Reference proteome</keyword>
<dbReference type="Pfam" id="PF13560">
    <property type="entry name" value="HTH_31"/>
    <property type="match status" value="1"/>
</dbReference>